<dbReference type="InterPro" id="IPR010918">
    <property type="entry name" value="PurM-like_C_dom"/>
</dbReference>
<gene>
    <name evidence="2 5" type="primary">thiL</name>
    <name evidence="5" type="ORF">NCTC10296_01315</name>
</gene>
<feature type="binding site" evidence="2">
    <location>
        <position position="142"/>
    </location>
    <ligand>
        <name>ATP</name>
        <dbReference type="ChEBI" id="CHEBI:30616"/>
    </ligand>
</feature>
<comment type="caution">
    <text evidence="2">Lacks conserved residue(s) required for the propagation of feature annotation.</text>
</comment>
<dbReference type="GO" id="GO:0009228">
    <property type="term" value="P:thiamine biosynthetic process"/>
    <property type="evidence" value="ECO:0007669"/>
    <property type="project" value="UniProtKB-KW"/>
</dbReference>
<dbReference type="STRING" id="493.BWD07_09020"/>
<feature type="binding site" evidence="2">
    <location>
        <position position="43"/>
    </location>
    <ligand>
        <name>Mg(2+)</name>
        <dbReference type="ChEBI" id="CHEBI:18420"/>
        <label>1</label>
    </ligand>
</feature>
<comment type="miscellaneous">
    <text evidence="2">Reaction mechanism of ThiL seems to utilize a direct, inline transfer of the gamma-phosphate of ATP to TMP rather than a phosphorylated enzyme intermediate.</text>
</comment>
<feature type="binding site" evidence="2">
    <location>
        <position position="314"/>
    </location>
    <ligand>
        <name>substrate</name>
    </ligand>
</feature>
<feature type="binding site" evidence="2">
    <location>
        <position position="209"/>
    </location>
    <ligand>
        <name>ATP</name>
        <dbReference type="ChEBI" id="CHEBI:30616"/>
    </ligand>
</feature>
<dbReference type="InterPro" id="IPR036676">
    <property type="entry name" value="PurM-like_C_sf"/>
</dbReference>
<feature type="domain" description="PurM-like N-terminal" evidence="3">
    <location>
        <begin position="24"/>
        <end position="134"/>
    </location>
</feature>
<dbReference type="KEGG" id="nci:NCTC10296_01315"/>
<organism evidence="5 6">
    <name type="scientific">Neisseria canis</name>
    <dbReference type="NCBI Taxonomy" id="493"/>
    <lineage>
        <taxon>Bacteria</taxon>
        <taxon>Pseudomonadati</taxon>
        <taxon>Pseudomonadota</taxon>
        <taxon>Betaproteobacteria</taxon>
        <taxon>Neisseriales</taxon>
        <taxon>Neisseriaceae</taxon>
        <taxon>Neisseria</taxon>
    </lineage>
</organism>
<dbReference type="PANTHER" id="PTHR30270:SF0">
    <property type="entry name" value="THIAMINE-MONOPHOSPHATE KINASE"/>
    <property type="match status" value="1"/>
</dbReference>
<feature type="binding site" evidence="2">
    <location>
        <position position="43"/>
    </location>
    <ligand>
        <name>Mg(2+)</name>
        <dbReference type="ChEBI" id="CHEBI:18420"/>
        <label>2</label>
    </ligand>
</feature>
<feature type="binding site" evidence="2">
    <location>
        <position position="42"/>
    </location>
    <ligand>
        <name>Mg(2+)</name>
        <dbReference type="ChEBI" id="CHEBI:18420"/>
        <label>1</label>
    </ligand>
</feature>
<feature type="binding site" evidence="2">
    <location>
        <position position="210"/>
    </location>
    <ligand>
        <name>Mg(2+)</name>
        <dbReference type="ChEBI" id="CHEBI:18420"/>
        <label>5</label>
    </ligand>
</feature>
<keyword evidence="1 2" id="KW-0784">Thiamine biosynthesis</keyword>
<feature type="binding site" evidence="2">
    <location>
        <position position="71"/>
    </location>
    <ligand>
        <name>Mg(2+)</name>
        <dbReference type="ChEBI" id="CHEBI:18420"/>
        <label>2</label>
    </ligand>
</feature>
<feature type="domain" description="PurM-like C-terminal" evidence="4">
    <location>
        <begin position="186"/>
        <end position="299"/>
    </location>
</feature>
<feature type="binding site" evidence="2">
    <location>
        <position position="71"/>
    </location>
    <ligand>
        <name>Mg(2+)</name>
        <dbReference type="ChEBI" id="CHEBI:18420"/>
        <label>3</label>
    </ligand>
</feature>
<dbReference type="GO" id="GO:0009030">
    <property type="term" value="F:thiamine-phosphate kinase activity"/>
    <property type="evidence" value="ECO:0007669"/>
    <property type="project" value="UniProtKB-UniRule"/>
</dbReference>
<name>A0A448D8D8_9NEIS</name>
<dbReference type="OrthoDB" id="9802811at2"/>
<dbReference type="Pfam" id="PF02769">
    <property type="entry name" value="AIRS_C"/>
    <property type="match status" value="1"/>
</dbReference>
<dbReference type="SUPFAM" id="SSF55326">
    <property type="entry name" value="PurM N-terminal domain-like"/>
    <property type="match status" value="1"/>
</dbReference>
<dbReference type="GO" id="GO:0009229">
    <property type="term" value="P:thiamine diphosphate biosynthetic process"/>
    <property type="evidence" value="ECO:0007669"/>
    <property type="project" value="UniProtKB-UniRule"/>
</dbReference>
<dbReference type="HAMAP" id="MF_02128">
    <property type="entry name" value="TMP_kinase"/>
    <property type="match status" value="1"/>
</dbReference>
<dbReference type="SUPFAM" id="SSF56042">
    <property type="entry name" value="PurM C-terminal domain-like"/>
    <property type="match status" value="1"/>
</dbReference>
<feature type="binding site" evidence="2">
    <location>
        <position position="207"/>
    </location>
    <ligand>
        <name>Mg(2+)</name>
        <dbReference type="ChEBI" id="CHEBI:18420"/>
        <label>3</label>
    </ligand>
</feature>
<feature type="binding site" evidence="2">
    <location>
        <begin position="117"/>
        <end position="118"/>
    </location>
    <ligand>
        <name>ATP</name>
        <dbReference type="ChEBI" id="CHEBI:30616"/>
    </ligand>
</feature>
<feature type="binding site" evidence="2">
    <location>
        <position position="50"/>
    </location>
    <ligand>
        <name>substrate</name>
    </ligand>
</feature>
<comment type="pathway">
    <text evidence="2">Cofactor biosynthesis; thiamine diphosphate biosynthesis; thiamine diphosphate from thiamine phosphate: step 1/1.</text>
</comment>
<dbReference type="UniPathway" id="UPA00060">
    <property type="reaction ID" value="UER00142"/>
</dbReference>
<comment type="function">
    <text evidence="2">Catalyzes the ATP-dependent phosphorylation of thiamine-monophosphate (TMP) to form thiamine-pyrophosphate (TPP), the active form of vitamin B1.</text>
</comment>
<evidence type="ECO:0000256" key="1">
    <source>
        <dbReference type="ARBA" id="ARBA00022977"/>
    </source>
</evidence>
<feature type="binding site" evidence="2">
    <location>
        <position position="118"/>
    </location>
    <ligand>
        <name>Mg(2+)</name>
        <dbReference type="ChEBI" id="CHEBI:18420"/>
        <label>1</label>
    </ligand>
</feature>
<feature type="binding site" evidence="2">
    <location>
        <position position="71"/>
    </location>
    <ligand>
        <name>Mg(2+)</name>
        <dbReference type="ChEBI" id="CHEBI:18420"/>
        <label>4</label>
    </ligand>
</feature>
<dbReference type="GO" id="GO:0000287">
    <property type="term" value="F:magnesium ion binding"/>
    <property type="evidence" value="ECO:0007669"/>
    <property type="project" value="UniProtKB-UniRule"/>
</dbReference>
<evidence type="ECO:0000313" key="6">
    <source>
        <dbReference type="Proteomes" id="UP000279284"/>
    </source>
</evidence>
<dbReference type="NCBIfam" id="TIGR01379">
    <property type="entry name" value="thiL"/>
    <property type="match status" value="1"/>
</dbReference>
<dbReference type="EC" id="2.7.4.16" evidence="2"/>
<keyword evidence="2" id="KW-0460">Magnesium</keyword>
<dbReference type="CDD" id="cd02194">
    <property type="entry name" value="ThiL"/>
    <property type="match status" value="1"/>
</dbReference>
<reference evidence="5 6" key="1">
    <citation type="submission" date="2018-12" db="EMBL/GenBank/DDBJ databases">
        <authorList>
            <consortium name="Pathogen Informatics"/>
        </authorList>
    </citation>
    <scope>NUCLEOTIDE SEQUENCE [LARGE SCALE GENOMIC DNA]</scope>
    <source>
        <strain evidence="5 6">NCTC10296</strain>
    </source>
</reference>
<protein>
    <recommendedName>
        <fullName evidence="2">Thiamine-monophosphate kinase</fullName>
        <shortName evidence="2">TMP kinase</shortName>
        <shortName evidence="2">Thiamine-phosphate kinase</shortName>
        <ecNumber evidence="2">2.7.4.16</ecNumber>
    </recommendedName>
</protein>
<keyword evidence="6" id="KW-1185">Reference proteome</keyword>
<feature type="binding site" evidence="2">
    <location>
        <position position="41"/>
    </location>
    <ligand>
        <name>Mg(2+)</name>
        <dbReference type="ChEBI" id="CHEBI:18420"/>
        <label>4</label>
    </ligand>
</feature>
<sequence>MTEFEFIYNFLAKQQDSDVLLGIGDDAAIVRPHAGYDLCFSSDMLISDRHFFADAAPADIAHKVLAVNVSDMAAMGAMPRWVLLSAAFPELNEVWLSEFCGTLFEQLSQYGITLIGGDTTRGNLTFNITIVGEVAKGQGLRRSSARVGDDIWVSGWLGMAAAALDGFWGKAVFPENVWRSCREKLLRPVPRVALGCELLMLAHAAQDVSDGLVQDLGHILKASKVGAELWADCVPVLPALRECSTVEQLRVWPLSGGDDYELLFTAPKAAREQILAAGEASNTPVARIGKIVEGTHLQILDHAGNEIHLNKTGFDHFG</sequence>
<evidence type="ECO:0000313" key="5">
    <source>
        <dbReference type="EMBL" id="VEF01428.1"/>
    </source>
</evidence>
<dbReference type="InterPro" id="IPR016188">
    <property type="entry name" value="PurM-like_N"/>
</dbReference>
<dbReference type="AlphaFoldDB" id="A0A448D8D8"/>
<comment type="catalytic activity">
    <reaction evidence="2">
        <text>thiamine phosphate + ATP = thiamine diphosphate + ADP</text>
        <dbReference type="Rhea" id="RHEA:15913"/>
        <dbReference type="ChEBI" id="CHEBI:30616"/>
        <dbReference type="ChEBI" id="CHEBI:37575"/>
        <dbReference type="ChEBI" id="CHEBI:58937"/>
        <dbReference type="ChEBI" id="CHEBI:456216"/>
        <dbReference type="EC" id="2.7.4.16"/>
    </reaction>
</comment>
<dbReference type="Gene3D" id="3.90.650.10">
    <property type="entry name" value="PurM-like C-terminal domain"/>
    <property type="match status" value="1"/>
</dbReference>
<dbReference type="PIRSF" id="PIRSF005303">
    <property type="entry name" value="Thiam_monoph_kin"/>
    <property type="match status" value="1"/>
</dbReference>
<proteinExistence type="inferred from homology"/>
<keyword evidence="2" id="KW-0479">Metal-binding</keyword>
<dbReference type="Proteomes" id="UP000279284">
    <property type="component" value="Chromosome"/>
</dbReference>
<dbReference type="Gene3D" id="3.30.1330.10">
    <property type="entry name" value="PurM-like, N-terminal domain"/>
    <property type="match status" value="1"/>
</dbReference>
<keyword evidence="2" id="KW-0547">Nucleotide-binding</keyword>
<feature type="binding site" evidence="2">
    <location>
        <position position="26"/>
    </location>
    <ligand>
        <name>Mg(2+)</name>
        <dbReference type="ChEBI" id="CHEBI:18420"/>
        <label>3</label>
    </ligand>
</feature>
<evidence type="ECO:0000256" key="2">
    <source>
        <dbReference type="HAMAP-Rule" id="MF_02128"/>
    </source>
</evidence>
<keyword evidence="2" id="KW-0067">ATP-binding</keyword>
<dbReference type="GO" id="GO:0005524">
    <property type="term" value="F:ATP binding"/>
    <property type="evidence" value="ECO:0007669"/>
    <property type="project" value="UniProtKB-UniRule"/>
</dbReference>
<dbReference type="RefSeq" id="WP_085417106.1">
    <property type="nucleotide sequence ID" value="NZ_CAUJPY010000025.1"/>
</dbReference>
<dbReference type="InterPro" id="IPR006283">
    <property type="entry name" value="ThiL-like"/>
</dbReference>
<feature type="binding site" evidence="2">
    <location>
        <position position="258"/>
    </location>
    <ligand>
        <name>substrate</name>
    </ligand>
</feature>
<keyword evidence="2 5" id="KW-0808">Transferase</keyword>
<keyword evidence="2 5" id="KW-0418">Kinase</keyword>
<accession>A0A448D8D8</accession>
<dbReference type="EMBL" id="LR134313">
    <property type="protein sequence ID" value="VEF01428.1"/>
    <property type="molecule type" value="Genomic_DNA"/>
</dbReference>
<evidence type="ECO:0000259" key="3">
    <source>
        <dbReference type="Pfam" id="PF00586"/>
    </source>
</evidence>
<comment type="similarity">
    <text evidence="2">Belongs to the thiamine-monophosphate kinase family.</text>
</comment>
<evidence type="ECO:0000259" key="4">
    <source>
        <dbReference type="Pfam" id="PF02769"/>
    </source>
</evidence>
<feature type="binding site" evidence="2">
    <location>
        <position position="26"/>
    </location>
    <ligand>
        <name>Mg(2+)</name>
        <dbReference type="ChEBI" id="CHEBI:18420"/>
        <label>4</label>
    </ligand>
</feature>
<dbReference type="PANTHER" id="PTHR30270">
    <property type="entry name" value="THIAMINE-MONOPHOSPHATE KINASE"/>
    <property type="match status" value="1"/>
</dbReference>
<dbReference type="Pfam" id="PF00586">
    <property type="entry name" value="AIRS"/>
    <property type="match status" value="1"/>
</dbReference>
<dbReference type="InterPro" id="IPR036921">
    <property type="entry name" value="PurM-like_N_sf"/>
</dbReference>